<dbReference type="OrthoDB" id="224775at2"/>
<dbReference type="AlphaFoldDB" id="A0A4R7UQI4"/>
<keyword evidence="2" id="KW-1185">Reference proteome</keyword>
<dbReference type="GO" id="GO:0032259">
    <property type="term" value="P:methylation"/>
    <property type="evidence" value="ECO:0007669"/>
    <property type="project" value="UniProtKB-KW"/>
</dbReference>
<organism evidence="1 2">
    <name type="scientific">Actinophytocola oryzae</name>
    <dbReference type="NCBI Taxonomy" id="502181"/>
    <lineage>
        <taxon>Bacteria</taxon>
        <taxon>Bacillati</taxon>
        <taxon>Actinomycetota</taxon>
        <taxon>Actinomycetes</taxon>
        <taxon>Pseudonocardiales</taxon>
        <taxon>Pseudonocardiaceae</taxon>
    </lineage>
</organism>
<accession>A0A4R7UQI4</accession>
<proteinExistence type="predicted"/>
<dbReference type="Proteomes" id="UP000294927">
    <property type="component" value="Unassembled WGS sequence"/>
</dbReference>
<protein>
    <submittedName>
        <fullName evidence="1">DNA phosphorothioation-associated putative methyltransferase</fullName>
    </submittedName>
</protein>
<dbReference type="GO" id="GO:0008168">
    <property type="term" value="F:methyltransferase activity"/>
    <property type="evidence" value="ECO:0007669"/>
    <property type="project" value="UniProtKB-KW"/>
</dbReference>
<dbReference type="EMBL" id="SOCP01000031">
    <property type="protein sequence ID" value="TDV36693.1"/>
    <property type="molecule type" value="Genomic_DNA"/>
</dbReference>
<dbReference type="NCBIfam" id="TIGR04096">
    <property type="entry name" value="dnd_rel_methyl"/>
    <property type="match status" value="1"/>
</dbReference>
<keyword evidence="1" id="KW-0489">Methyltransferase</keyword>
<name>A0A4R7UQI4_9PSEU</name>
<evidence type="ECO:0000313" key="1">
    <source>
        <dbReference type="EMBL" id="TDV36693.1"/>
    </source>
</evidence>
<keyword evidence="1" id="KW-0808">Transferase</keyword>
<comment type="caution">
    <text evidence="1">The sequence shown here is derived from an EMBL/GenBank/DDBJ whole genome shotgun (WGS) entry which is preliminary data.</text>
</comment>
<reference evidence="1 2" key="1">
    <citation type="submission" date="2019-03" db="EMBL/GenBank/DDBJ databases">
        <title>Genomic Encyclopedia of Archaeal and Bacterial Type Strains, Phase II (KMG-II): from individual species to whole genera.</title>
        <authorList>
            <person name="Goeker M."/>
        </authorList>
    </citation>
    <scope>NUCLEOTIDE SEQUENCE [LARGE SCALE GENOMIC DNA]</scope>
    <source>
        <strain evidence="1 2">DSM 45499</strain>
    </source>
</reference>
<evidence type="ECO:0000313" key="2">
    <source>
        <dbReference type="Proteomes" id="UP000294927"/>
    </source>
</evidence>
<dbReference type="RefSeq" id="WP_133909219.1">
    <property type="nucleotide sequence ID" value="NZ_SOCP01000031.1"/>
</dbReference>
<dbReference type="InterPro" id="IPR024019">
    <property type="entry name" value="CHP04096"/>
</dbReference>
<gene>
    <name evidence="1" type="ORF">CLV71_13173</name>
</gene>
<sequence>MTRTVPRHRTALVRTTLSRPLATALDDGIITTAHTVFDYGCGRGTDLQRLDDRGITATGWDPSHRPDTERTPAQVVNLGYVLNVIENPAERATTLREAWNLTEEVLIVSARMTWDARGLRARPTADGFITSTGTFQKFFTQDELRTLVQDTLDAPTLPAAPGIIYVFRDPTRANALLATRIRRRTAPPEPWICEQLYAQHTDLLAPLIDFLTQRGRLPKSSELPEAGRVTHRFGSLARAFAIITTATGEDHWLQQRERATADLLVFLALARFDGRPRYTHLPHDLQHDVREFTRTYKAACERADRLLLASGNPNLVTLAVNASPVGKQTPTALYLHTSALPHIPPVLRVLEGCARTLTGTVPGANVIKLHREQPLVSYLSYPEFGTNPHPTLATAHTVNLRTRTIELRDYTRSPNPPLLHRTEEFLHPDHPQHNELAHATAAEVAAGLYQHPERIGTLQGWRSELARHQGLLGQPK</sequence>